<dbReference type="InterPro" id="IPR036554">
    <property type="entry name" value="GHMP_kinase_C_sf"/>
</dbReference>
<dbReference type="PRINTS" id="PR00959">
    <property type="entry name" value="MEVGALKINASE"/>
</dbReference>
<evidence type="ECO:0000256" key="2">
    <source>
        <dbReference type="ARBA" id="ARBA00022741"/>
    </source>
</evidence>
<name>A0ABR0Z6E8_HUSHU</name>
<sequence length="1146" mass="124664">MQRIHVWIQQPRRRSLFLQRNLLVYDRGAHLICVFACRVYFLCFCICLAREGCPRRSGSDPSARMEGSPGMDWTVIVLTCQHKDSVYSFQRELESRQRRGSVPKGALLLTVADPQATVGSGGATLNALLVAAEHLSARGGHTVITTDVLQNAHILVLHTGRDFLFDGCGRAFTWLPTEGPPGPVSGPVCNVDLLLHCFTHQIAPGSPPGVWVSSTDMLLHIPSAPDMCWEGFAGVKVVSLPGDVAYARNHGVFLTDQQGTVCDIIYRGPAEKIQACALHDGKVPLVSGIVFFSREVAERLLQTHVTPPLDACTYLGLDSGAQPIQLSLFFDVLLCLARNVTEEEFVIGRRDGRSSQEDQQGAALRNARTVLWKELRGTPLTLTYIPGGCYDYMTLSSDDHIRSLTTRARPGSAVTHSHVEIPVLLSDGCSVINSIFEGEVTVGSRTVIQHCHLQGPLQVQTGCLLSGIDVASSFPALSTVLLSDVIIQGHYIRLGDMRLRAFSVLGRHDNLEVSSADRNATFLNQSWTEFFQRTGIQHGELWDSGCRVGGDVPSLLHARLFPVFHASGPVGLGVALWLCGGEGGCPQWRQSWRMSLQEILGCLDQEAELDWRRELFFRGARLQARDTLQGRRDHSLLPLIRAAVLDQQQGALLSTLDTVAVDSQDPGVAARALACIADVLGCMAGGEGGLRSGPAANPAWTPGFQLLERGELSAGVETLARERERWLSRPDLLVRAARHYEGAGQILIRQAVMSSQRFIAIGQQELPPINQWVVVECPARLDISGGWSDTPPITYEHGGAVVNIAVRVDGRRPIGAKVRRIREPRLLLVSSSRGQGCQVTTETVCETLQDLHDYCQPHAPGALLKAACICTGIVHYPSQQPLRDQLTECFGGGFEVRSWSSLPHGSGLGTSSILAGAIMAALYSCAGKSCSTESLIHAVLHLEQMLTTGGGWQDQVGGLMPGLKVGRSLAQLPLRVDVESIPVPDQFIHTLNQHLLLVYTGKTRLARNLLQDVVRSWYARLPSIVQNADELVRNAEECVAAFREGSLPRIGACLDRYWQQKKLMARGCEPAALCAMMAALRPLALGQSLAGAGGGGFLYLLTREPRQGDRVRDTLTHTQGLGEFSVHEVEVDINGISVQLTGSDQV</sequence>
<dbReference type="Pfam" id="PF00288">
    <property type="entry name" value="GHMP_kinases_N"/>
    <property type="match status" value="1"/>
</dbReference>
<protein>
    <submittedName>
        <fullName evidence="9">L-fucose kinase isoform X1</fullName>
    </submittedName>
</protein>
<comment type="similarity">
    <text evidence="5">Belongs to the GHMP kinase family.</text>
</comment>
<keyword evidence="3 9" id="KW-0418">Kinase</keyword>
<dbReference type="SUPFAM" id="SSF54211">
    <property type="entry name" value="Ribosomal protein S5 domain 2-like"/>
    <property type="match status" value="1"/>
</dbReference>
<dbReference type="InterPro" id="IPR052203">
    <property type="entry name" value="GHMP_Kinase-Related"/>
</dbReference>
<dbReference type="Pfam" id="PF08544">
    <property type="entry name" value="GHMP_kinases_C"/>
    <property type="match status" value="1"/>
</dbReference>
<feature type="domain" description="GHMP kinase N-terminal" evidence="6">
    <location>
        <begin position="886"/>
        <end position="957"/>
    </location>
</feature>
<feature type="domain" description="GDP-fucose pyrophosphorylase" evidence="7">
    <location>
        <begin position="147"/>
        <end position="565"/>
    </location>
</feature>
<dbReference type="InterPro" id="IPR020568">
    <property type="entry name" value="Ribosomal_Su5_D2-typ_SF"/>
</dbReference>
<dbReference type="EMBL" id="JAHFZB010000017">
    <property type="protein sequence ID" value="KAK6480196.1"/>
    <property type="molecule type" value="Genomic_DNA"/>
</dbReference>
<evidence type="ECO:0000256" key="4">
    <source>
        <dbReference type="ARBA" id="ARBA00022840"/>
    </source>
</evidence>
<evidence type="ECO:0000259" key="6">
    <source>
        <dbReference type="Pfam" id="PF00288"/>
    </source>
</evidence>
<accession>A0ABR0Z6E8</accession>
<keyword evidence="4" id="KW-0067">ATP-binding</keyword>
<dbReference type="PANTHER" id="PTHR32463:SF0">
    <property type="entry name" value="L-FUCOSE KINASE"/>
    <property type="match status" value="1"/>
</dbReference>
<dbReference type="InterPro" id="IPR006204">
    <property type="entry name" value="GHMP_kinase_N_dom"/>
</dbReference>
<dbReference type="Pfam" id="PF07959">
    <property type="entry name" value="Fucose_pyrophosphorylase"/>
    <property type="match status" value="1"/>
</dbReference>
<dbReference type="Proteomes" id="UP001369086">
    <property type="component" value="Unassembled WGS sequence"/>
</dbReference>
<keyword evidence="10" id="KW-1185">Reference proteome</keyword>
<dbReference type="PANTHER" id="PTHR32463">
    <property type="entry name" value="L-FUCOSE KINASE"/>
    <property type="match status" value="1"/>
</dbReference>
<evidence type="ECO:0000256" key="1">
    <source>
        <dbReference type="ARBA" id="ARBA00022679"/>
    </source>
</evidence>
<dbReference type="Gene3D" id="3.30.230.120">
    <property type="match status" value="1"/>
</dbReference>
<proteinExistence type="inferred from homology"/>
<comment type="caution">
    <text evidence="9">The sequence shown here is derived from an EMBL/GenBank/DDBJ whole genome shotgun (WGS) entry which is preliminary data.</text>
</comment>
<dbReference type="InterPro" id="IPR013750">
    <property type="entry name" value="GHMP_kinase_C_dom"/>
</dbReference>
<evidence type="ECO:0000259" key="7">
    <source>
        <dbReference type="Pfam" id="PF07959"/>
    </source>
</evidence>
<evidence type="ECO:0000256" key="5">
    <source>
        <dbReference type="ARBA" id="ARBA00038121"/>
    </source>
</evidence>
<dbReference type="SUPFAM" id="SSF55060">
    <property type="entry name" value="GHMP Kinase, C-terminal domain"/>
    <property type="match status" value="1"/>
</dbReference>
<evidence type="ECO:0000256" key="3">
    <source>
        <dbReference type="ARBA" id="ARBA00022777"/>
    </source>
</evidence>
<dbReference type="InterPro" id="IPR012887">
    <property type="entry name" value="GDP_fucose_pyrophosphorylase"/>
</dbReference>
<evidence type="ECO:0000313" key="10">
    <source>
        <dbReference type="Proteomes" id="UP001369086"/>
    </source>
</evidence>
<keyword evidence="1" id="KW-0808">Transferase</keyword>
<evidence type="ECO:0000259" key="8">
    <source>
        <dbReference type="Pfam" id="PF08544"/>
    </source>
</evidence>
<gene>
    <name evidence="9" type="ORF">HHUSO_G19405</name>
</gene>
<evidence type="ECO:0000313" key="9">
    <source>
        <dbReference type="EMBL" id="KAK6480196.1"/>
    </source>
</evidence>
<organism evidence="9 10">
    <name type="scientific">Huso huso</name>
    <name type="common">Beluga</name>
    <name type="synonym">Acipenser huso</name>
    <dbReference type="NCBI Taxonomy" id="61971"/>
    <lineage>
        <taxon>Eukaryota</taxon>
        <taxon>Metazoa</taxon>
        <taxon>Chordata</taxon>
        <taxon>Craniata</taxon>
        <taxon>Vertebrata</taxon>
        <taxon>Euteleostomi</taxon>
        <taxon>Actinopterygii</taxon>
        <taxon>Chondrostei</taxon>
        <taxon>Acipenseriformes</taxon>
        <taxon>Acipenseridae</taxon>
        <taxon>Huso</taxon>
    </lineage>
</organism>
<reference evidence="9 10" key="1">
    <citation type="submission" date="2021-05" db="EMBL/GenBank/DDBJ databases">
        <authorList>
            <person name="Zahm M."/>
            <person name="Klopp C."/>
            <person name="Cabau C."/>
            <person name="Kuhl H."/>
            <person name="Suciu R."/>
            <person name="Ciorpac M."/>
            <person name="Holostenco D."/>
            <person name="Gessner J."/>
            <person name="Wuertz S."/>
            <person name="Hohne C."/>
            <person name="Stock M."/>
            <person name="Gislard M."/>
            <person name="Lluch J."/>
            <person name="Milhes M."/>
            <person name="Lampietro C."/>
            <person name="Lopez Roques C."/>
            <person name="Donnadieu C."/>
            <person name="Du K."/>
            <person name="Schartl M."/>
            <person name="Guiguen Y."/>
        </authorList>
    </citation>
    <scope>NUCLEOTIDE SEQUENCE [LARGE SCALE GENOMIC DNA]</scope>
    <source>
        <strain evidence="9">Hh-F2</strain>
        <tissue evidence="9">Blood</tissue>
    </source>
</reference>
<feature type="domain" description="GHMP kinase C-terminal" evidence="8">
    <location>
        <begin position="1039"/>
        <end position="1115"/>
    </location>
</feature>
<dbReference type="GO" id="GO:0016301">
    <property type="term" value="F:kinase activity"/>
    <property type="evidence" value="ECO:0007669"/>
    <property type="project" value="UniProtKB-KW"/>
</dbReference>
<keyword evidence="2" id="KW-0547">Nucleotide-binding</keyword>